<proteinExistence type="predicted"/>
<gene>
    <name evidence="2" type="ORF">ASJ81_02035</name>
</gene>
<organism evidence="2 3">
    <name type="scientific">Methanosarcina spelaei</name>
    <dbReference type="NCBI Taxonomy" id="1036679"/>
    <lineage>
        <taxon>Archaea</taxon>
        <taxon>Methanobacteriati</taxon>
        <taxon>Methanobacteriota</taxon>
        <taxon>Stenosarchaea group</taxon>
        <taxon>Methanomicrobia</taxon>
        <taxon>Methanosarcinales</taxon>
        <taxon>Methanosarcinaceae</taxon>
        <taxon>Methanosarcina</taxon>
    </lineage>
</organism>
<dbReference type="RefSeq" id="WP_095645910.1">
    <property type="nucleotide sequence ID" value="NZ_LMVP01000538.1"/>
</dbReference>
<name>A0A2A2HNR4_9EURY</name>
<dbReference type="InterPro" id="IPR001763">
    <property type="entry name" value="Rhodanese-like_dom"/>
</dbReference>
<dbReference type="PROSITE" id="PS50206">
    <property type="entry name" value="RHODANESE_3"/>
    <property type="match status" value="1"/>
</dbReference>
<dbReference type="SUPFAM" id="SSF52821">
    <property type="entry name" value="Rhodanese/Cell cycle control phosphatase"/>
    <property type="match status" value="1"/>
</dbReference>
<sequence length="167" mass="18765">MNKQYISYFIAILIALLIIAPSIAGAAPKTDCIVPDYKNITACQAKNILENKNVFLLDVRTPAEYNYSHIEGAILIPLKNVPAHDPVNLSDDQLLPNRINELPKNKNTKIVVYCYTGKRGSIASQIIVDAGYKRVYNIQDGLTAWVNAEYPVVIDSEKWLTNYPHYL</sequence>
<dbReference type="InterPro" id="IPR036873">
    <property type="entry name" value="Rhodanese-like_dom_sf"/>
</dbReference>
<dbReference type="Gene3D" id="3.40.250.10">
    <property type="entry name" value="Rhodanese-like domain"/>
    <property type="match status" value="1"/>
</dbReference>
<dbReference type="AlphaFoldDB" id="A0A2A2HNR4"/>
<dbReference type="CDD" id="cd00158">
    <property type="entry name" value="RHOD"/>
    <property type="match status" value="1"/>
</dbReference>
<keyword evidence="3" id="KW-1185">Reference proteome</keyword>
<dbReference type="Proteomes" id="UP000218164">
    <property type="component" value="Unassembled WGS sequence"/>
</dbReference>
<dbReference type="PANTHER" id="PTHR44086:SF10">
    <property type="entry name" value="THIOSULFATE SULFURTRANSFERASE_RHODANESE-LIKE DOMAIN-CONTAINING PROTEIN 3"/>
    <property type="match status" value="1"/>
</dbReference>
<accession>A0A2A2HNR4</accession>
<comment type="caution">
    <text evidence="2">The sequence shown here is derived from an EMBL/GenBank/DDBJ whole genome shotgun (WGS) entry which is preliminary data.</text>
</comment>
<feature type="domain" description="Rhodanese" evidence="1">
    <location>
        <begin position="50"/>
        <end position="154"/>
    </location>
</feature>
<evidence type="ECO:0000313" key="2">
    <source>
        <dbReference type="EMBL" id="PAV10916.1"/>
    </source>
</evidence>
<dbReference type="Pfam" id="PF00581">
    <property type="entry name" value="Rhodanese"/>
    <property type="match status" value="1"/>
</dbReference>
<dbReference type="GO" id="GO:0004792">
    <property type="term" value="F:thiosulfate-cyanide sulfurtransferase activity"/>
    <property type="evidence" value="ECO:0007669"/>
    <property type="project" value="TreeGrafter"/>
</dbReference>
<dbReference type="OrthoDB" id="135517at2157"/>
<dbReference type="EMBL" id="LMVP01000538">
    <property type="protein sequence ID" value="PAV10916.1"/>
    <property type="molecule type" value="Genomic_DNA"/>
</dbReference>
<protein>
    <submittedName>
        <fullName evidence="2">Rhodanese family protein</fullName>
    </submittedName>
</protein>
<evidence type="ECO:0000313" key="3">
    <source>
        <dbReference type="Proteomes" id="UP000218164"/>
    </source>
</evidence>
<dbReference type="SMART" id="SM00450">
    <property type="entry name" value="RHOD"/>
    <property type="match status" value="1"/>
</dbReference>
<dbReference type="PANTHER" id="PTHR44086">
    <property type="entry name" value="THIOSULFATE SULFURTRANSFERASE RDL2, MITOCHONDRIAL-RELATED"/>
    <property type="match status" value="1"/>
</dbReference>
<evidence type="ECO:0000259" key="1">
    <source>
        <dbReference type="PROSITE" id="PS50206"/>
    </source>
</evidence>
<reference evidence="2 3" key="1">
    <citation type="journal article" date="2017" name="BMC Genomics">
        <title>Genomic analysis of methanogenic archaea reveals a shift towards energy conservation.</title>
        <authorList>
            <person name="Gilmore S.P."/>
            <person name="Henske J.K."/>
            <person name="Sexton J.A."/>
            <person name="Solomon K.V."/>
            <person name="Seppala S."/>
            <person name="Yoo J.I."/>
            <person name="Huyett L.M."/>
            <person name="Pressman A."/>
            <person name="Cogan J.Z."/>
            <person name="Kivenson V."/>
            <person name="Peng X."/>
            <person name="Tan Y."/>
            <person name="Valentine D.L."/>
            <person name="O'Malley M.A."/>
        </authorList>
    </citation>
    <scope>NUCLEOTIDE SEQUENCE [LARGE SCALE GENOMIC DNA]</scope>
    <source>
        <strain evidence="2 3">MC-15</strain>
    </source>
</reference>